<organism evidence="1 2">
    <name type="scientific">Elysia crispata</name>
    <name type="common">lettuce slug</name>
    <dbReference type="NCBI Taxonomy" id="231223"/>
    <lineage>
        <taxon>Eukaryota</taxon>
        <taxon>Metazoa</taxon>
        <taxon>Spiralia</taxon>
        <taxon>Lophotrochozoa</taxon>
        <taxon>Mollusca</taxon>
        <taxon>Gastropoda</taxon>
        <taxon>Heterobranchia</taxon>
        <taxon>Euthyneura</taxon>
        <taxon>Panpulmonata</taxon>
        <taxon>Sacoglossa</taxon>
        <taxon>Placobranchoidea</taxon>
        <taxon>Plakobranchidae</taxon>
        <taxon>Elysia</taxon>
    </lineage>
</organism>
<dbReference type="EMBL" id="JAWDGP010007214">
    <property type="protein sequence ID" value="KAK3727998.1"/>
    <property type="molecule type" value="Genomic_DNA"/>
</dbReference>
<evidence type="ECO:0000313" key="2">
    <source>
        <dbReference type="Proteomes" id="UP001283361"/>
    </source>
</evidence>
<dbReference type="Proteomes" id="UP001283361">
    <property type="component" value="Unassembled WGS sequence"/>
</dbReference>
<keyword evidence="2" id="KW-1185">Reference proteome</keyword>
<proteinExistence type="predicted"/>
<protein>
    <submittedName>
        <fullName evidence="1">Uncharacterized protein</fullName>
    </submittedName>
</protein>
<dbReference type="AlphaFoldDB" id="A0AAE0Y001"/>
<name>A0AAE0Y001_9GAST</name>
<reference evidence="1" key="1">
    <citation type="journal article" date="2023" name="G3 (Bethesda)">
        <title>A reference genome for the long-term kleptoplast-retaining sea slug Elysia crispata morphotype clarki.</title>
        <authorList>
            <person name="Eastman K.E."/>
            <person name="Pendleton A.L."/>
            <person name="Shaikh M.A."/>
            <person name="Suttiyut T."/>
            <person name="Ogas R."/>
            <person name="Tomko P."/>
            <person name="Gavelis G."/>
            <person name="Widhalm J.R."/>
            <person name="Wisecaver J.H."/>
        </authorList>
    </citation>
    <scope>NUCLEOTIDE SEQUENCE</scope>
    <source>
        <strain evidence="1">ECLA1</strain>
    </source>
</reference>
<gene>
    <name evidence="1" type="ORF">RRG08_008077</name>
</gene>
<comment type="caution">
    <text evidence="1">The sequence shown here is derived from an EMBL/GenBank/DDBJ whole genome shotgun (WGS) entry which is preliminary data.</text>
</comment>
<sequence length="217" mass="24455">MDIGNPRRDALLLTWHASLISRWELSSEANRNSSNILGVFKKSWCISYLRSVETLKPATQGVRSLLSGHNMSAVAAQDLSYLPYKDLDLQARRGNQLSKRNIDRGVAHTEDKVKATMSRHFLEEDFLDWIEKLVRKPQISQRGTGQPEPSLLLEESKFCLEISHESETTEAKNISCVSFLKTLNQTDFQVAAAEHISTSGEARNSSCQRHPKSLLES</sequence>
<accession>A0AAE0Y001</accession>
<evidence type="ECO:0000313" key="1">
    <source>
        <dbReference type="EMBL" id="KAK3727998.1"/>
    </source>
</evidence>